<protein>
    <submittedName>
        <fullName evidence="3">Uncharacterized protein</fullName>
    </submittedName>
</protein>
<sequence>HPETKTDDSFGSTPESNTYTSPKFDRSSTISDVPDVPDVHVATVKSDVSGASVPLLYGFDFMVVTSVGILALAGTVTAITVSIVCVRRSRRSDERRLSALVQLQPTHPLEVMRPQEDEADENNEDNEDRRFSQETNFYWEIRDDPPTPSPELPRPCLRPALPDDYLHPAVSRGVMEGTDDSTKVAPLYDNSELRQVRALGRPDQGTSHATPAVNTYPARKRELKTSLPLSSIPGSISDAGALSTAQTKGQEETEVDDTTDDSESGYMPMNRSAGPTTSQEAAEE</sequence>
<evidence type="ECO:0000313" key="4">
    <source>
        <dbReference type="Proteomes" id="UP001519460"/>
    </source>
</evidence>
<keyword evidence="2" id="KW-1133">Transmembrane helix</keyword>
<dbReference type="Proteomes" id="UP001519460">
    <property type="component" value="Unassembled WGS sequence"/>
</dbReference>
<evidence type="ECO:0000256" key="2">
    <source>
        <dbReference type="SAM" id="Phobius"/>
    </source>
</evidence>
<name>A0ABD0KTC4_9CAEN</name>
<dbReference type="EMBL" id="JACVVK020000128">
    <property type="protein sequence ID" value="KAK7490336.1"/>
    <property type="molecule type" value="Genomic_DNA"/>
</dbReference>
<feature type="region of interest" description="Disordered" evidence="1">
    <location>
        <begin position="110"/>
        <end position="132"/>
    </location>
</feature>
<keyword evidence="4" id="KW-1185">Reference proteome</keyword>
<feature type="non-terminal residue" evidence="3">
    <location>
        <position position="284"/>
    </location>
</feature>
<evidence type="ECO:0000313" key="3">
    <source>
        <dbReference type="EMBL" id="KAK7490336.1"/>
    </source>
</evidence>
<feature type="non-terminal residue" evidence="3">
    <location>
        <position position="1"/>
    </location>
</feature>
<feature type="compositionally biased region" description="Polar residues" evidence="1">
    <location>
        <begin position="9"/>
        <end position="31"/>
    </location>
</feature>
<feature type="region of interest" description="Disordered" evidence="1">
    <location>
        <begin position="1"/>
        <end position="32"/>
    </location>
</feature>
<reference evidence="3 4" key="1">
    <citation type="journal article" date="2023" name="Sci. Data">
        <title>Genome assembly of the Korean intertidal mud-creeper Batillaria attramentaria.</title>
        <authorList>
            <person name="Patra A.K."/>
            <person name="Ho P.T."/>
            <person name="Jun S."/>
            <person name="Lee S.J."/>
            <person name="Kim Y."/>
            <person name="Won Y.J."/>
        </authorList>
    </citation>
    <scope>NUCLEOTIDE SEQUENCE [LARGE SCALE GENOMIC DNA]</scope>
    <source>
        <strain evidence="3">Wonlab-2016</strain>
    </source>
</reference>
<accession>A0ABD0KTC4</accession>
<feature type="compositionally biased region" description="Polar residues" evidence="1">
    <location>
        <begin position="204"/>
        <end position="213"/>
    </location>
</feature>
<feature type="compositionally biased region" description="Low complexity" evidence="1">
    <location>
        <begin position="226"/>
        <end position="237"/>
    </location>
</feature>
<keyword evidence="2" id="KW-0812">Transmembrane</keyword>
<feature type="compositionally biased region" description="Acidic residues" evidence="1">
    <location>
        <begin position="117"/>
        <end position="126"/>
    </location>
</feature>
<comment type="caution">
    <text evidence="3">The sequence shown here is derived from an EMBL/GenBank/DDBJ whole genome shotgun (WGS) entry which is preliminary data.</text>
</comment>
<dbReference type="AlphaFoldDB" id="A0ABD0KTC4"/>
<feature type="transmembrane region" description="Helical" evidence="2">
    <location>
        <begin position="61"/>
        <end position="86"/>
    </location>
</feature>
<evidence type="ECO:0000256" key="1">
    <source>
        <dbReference type="SAM" id="MobiDB-lite"/>
    </source>
</evidence>
<feature type="region of interest" description="Disordered" evidence="1">
    <location>
        <begin position="201"/>
        <end position="284"/>
    </location>
</feature>
<gene>
    <name evidence="3" type="ORF">BaRGS_00018497</name>
</gene>
<feature type="compositionally biased region" description="Polar residues" evidence="1">
    <location>
        <begin position="273"/>
        <end position="284"/>
    </location>
</feature>
<organism evidence="3 4">
    <name type="scientific">Batillaria attramentaria</name>
    <dbReference type="NCBI Taxonomy" id="370345"/>
    <lineage>
        <taxon>Eukaryota</taxon>
        <taxon>Metazoa</taxon>
        <taxon>Spiralia</taxon>
        <taxon>Lophotrochozoa</taxon>
        <taxon>Mollusca</taxon>
        <taxon>Gastropoda</taxon>
        <taxon>Caenogastropoda</taxon>
        <taxon>Sorbeoconcha</taxon>
        <taxon>Cerithioidea</taxon>
        <taxon>Batillariidae</taxon>
        <taxon>Batillaria</taxon>
    </lineage>
</organism>
<feature type="compositionally biased region" description="Acidic residues" evidence="1">
    <location>
        <begin position="252"/>
        <end position="263"/>
    </location>
</feature>
<proteinExistence type="predicted"/>
<keyword evidence="2" id="KW-0472">Membrane</keyword>